<gene>
    <name evidence="1" type="ORF">S01H1_85697</name>
</gene>
<protein>
    <submittedName>
        <fullName evidence="1">Uncharacterized protein</fullName>
    </submittedName>
</protein>
<evidence type="ECO:0000313" key="1">
    <source>
        <dbReference type="EMBL" id="GAG42277.1"/>
    </source>
</evidence>
<dbReference type="EMBL" id="BARS01058964">
    <property type="protein sequence ID" value="GAG42277.1"/>
    <property type="molecule type" value="Genomic_DNA"/>
</dbReference>
<feature type="non-terminal residue" evidence="1">
    <location>
        <position position="73"/>
    </location>
</feature>
<name>X0Y4N3_9ZZZZ</name>
<comment type="caution">
    <text evidence="1">The sequence shown here is derived from an EMBL/GenBank/DDBJ whole genome shotgun (WGS) entry which is preliminary data.</text>
</comment>
<reference evidence="1" key="1">
    <citation type="journal article" date="2014" name="Front. Microbiol.">
        <title>High frequency of phylogenetically diverse reductive dehalogenase-homologous genes in deep subseafloor sedimentary metagenomes.</title>
        <authorList>
            <person name="Kawai M."/>
            <person name="Futagami T."/>
            <person name="Toyoda A."/>
            <person name="Takaki Y."/>
            <person name="Nishi S."/>
            <person name="Hori S."/>
            <person name="Arai W."/>
            <person name="Tsubouchi T."/>
            <person name="Morono Y."/>
            <person name="Uchiyama I."/>
            <person name="Ito T."/>
            <person name="Fujiyama A."/>
            <person name="Inagaki F."/>
            <person name="Takami H."/>
        </authorList>
    </citation>
    <scope>NUCLEOTIDE SEQUENCE</scope>
    <source>
        <strain evidence="1">Expedition CK06-06</strain>
    </source>
</reference>
<organism evidence="1">
    <name type="scientific">marine sediment metagenome</name>
    <dbReference type="NCBI Taxonomy" id="412755"/>
    <lineage>
        <taxon>unclassified sequences</taxon>
        <taxon>metagenomes</taxon>
        <taxon>ecological metagenomes</taxon>
    </lineage>
</organism>
<proteinExistence type="predicted"/>
<dbReference type="AlphaFoldDB" id="X0Y4N3"/>
<feature type="non-terminal residue" evidence="1">
    <location>
        <position position="1"/>
    </location>
</feature>
<accession>X0Y4N3</accession>
<sequence>GQIHFRAQEAVGPLGVHREGVSQEADLAFGIGATQKHKTTLGRCLEVERPVLRERAAAGSILDPDGRSAATGR</sequence>